<sequence length="392" mass="43450">MSSSPRNGQPRTLFGELLRQRRQTAQEFSEQAETFAREHGLDATLSPRHVQRLASGVTSEGRPVRSVHQSTRRLLEEMLGVPIARLLEPVRKSEKNWRHPTEEDLGLRARIAAGRNLDTETVSLLRRKLDITRVIDRRLGASALLGELRGQIAQIERVLCDVLNQQVRSELAEVLVDASALAGWQSLDQGLVEDSWEHYNTARMAAREAGSYALEAYACAGQAVVLLDIGETRAAVELTEYARTIAKGRVPKLLYSWLTAGYGEACAADGEKQTCIRVFDEALHSISDTVDNSDTPYLVFDSTHLARWRGNALARLGAREAIDVLTDVLRRLDPTFARAETALRVDLVQVLAVNDEKEEAAAHAERARLLAAQIGSVRQGKRLAVMQQSLGY</sequence>
<protein>
    <recommendedName>
        <fullName evidence="3">XRE family transcriptional regulator</fullName>
    </recommendedName>
</protein>
<accession>A0ABX9EEN0</accession>
<proteinExistence type="predicted"/>
<evidence type="ECO:0000313" key="2">
    <source>
        <dbReference type="Proteomes" id="UP000248714"/>
    </source>
</evidence>
<dbReference type="EMBL" id="QLTT01000002">
    <property type="protein sequence ID" value="RAS68476.1"/>
    <property type="molecule type" value="Genomic_DNA"/>
</dbReference>
<gene>
    <name evidence="1" type="ORF">C8D87_102542</name>
</gene>
<reference evidence="1 2" key="1">
    <citation type="submission" date="2018-06" db="EMBL/GenBank/DDBJ databases">
        <title>Genomic Encyclopedia of Type Strains, Phase IV (KMG-IV): sequencing the most valuable type-strain genomes for metagenomic binning, comparative biology and taxonomic classification.</title>
        <authorList>
            <person name="Goeker M."/>
        </authorList>
    </citation>
    <scope>NUCLEOTIDE SEQUENCE [LARGE SCALE GENOMIC DNA]</scope>
    <source>
        <strain evidence="1 2">DSM 45479</strain>
    </source>
</reference>
<keyword evidence="2" id="KW-1185">Reference proteome</keyword>
<comment type="caution">
    <text evidence="1">The sequence shown here is derived from an EMBL/GenBank/DDBJ whole genome shotgun (WGS) entry which is preliminary data.</text>
</comment>
<evidence type="ECO:0000313" key="1">
    <source>
        <dbReference type="EMBL" id="RAS68476.1"/>
    </source>
</evidence>
<dbReference type="Proteomes" id="UP000248714">
    <property type="component" value="Unassembled WGS sequence"/>
</dbReference>
<organism evidence="1 2">
    <name type="scientific">Lentzea atacamensis</name>
    <dbReference type="NCBI Taxonomy" id="531938"/>
    <lineage>
        <taxon>Bacteria</taxon>
        <taxon>Bacillati</taxon>
        <taxon>Actinomycetota</taxon>
        <taxon>Actinomycetes</taxon>
        <taxon>Pseudonocardiales</taxon>
        <taxon>Pseudonocardiaceae</taxon>
        <taxon>Lentzea</taxon>
    </lineage>
</organism>
<dbReference type="SUPFAM" id="SSF48452">
    <property type="entry name" value="TPR-like"/>
    <property type="match status" value="1"/>
</dbReference>
<evidence type="ECO:0008006" key="3">
    <source>
        <dbReference type="Google" id="ProtNLM"/>
    </source>
</evidence>
<dbReference type="InterPro" id="IPR011990">
    <property type="entry name" value="TPR-like_helical_dom_sf"/>
</dbReference>
<name>A0ABX9EEN0_9PSEU</name>